<feature type="transmembrane region" description="Helical" evidence="5">
    <location>
        <begin position="50"/>
        <end position="72"/>
    </location>
</feature>
<feature type="transmembrane region" description="Helical" evidence="5">
    <location>
        <begin position="12"/>
        <end position="30"/>
    </location>
</feature>
<feature type="transmembrane region" description="Helical" evidence="5">
    <location>
        <begin position="120"/>
        <end position="140"/>
    </location>
</feature>
<organism evidence="7 8">
    <name type="scientific">Fodinibius salipaludis</name>
    <dbReference type="NCBI Taxonomy" id="2032627"/>
    <lineage>
        <taxon>Bacteria</taxon>
        <taxon>Pseudomonadati</taxon>
        <taxon>Balneolota</taxon>
        <taxon>Balneolia</taxon>
        <taxon>Balneolales</taxon>
        <taxon>Balneolaceae</taxon>
        <taxon>Fodinibius</taxon>
    </lineage>
</organism>
<evidence type="ECO:0000259" key="6">
    <source>
        <dbReference type="Pfam" id="PF07291"/>
    </source>
</evidence>
<feature type="domain" description="Methylamine utilisation protein MauE" evidence="6">
    <location>
        <begin position="8"/>
        <end position="139"/>
    </location>
</feature>
<evidence type="ECO:0000313" key="7">
    <source>
        <dbReference type="EMBL" id="PAU92978.1"/>
    </source>
</evidence>
<keyword evidence="2 5" id="KW-0812">Transmembrane</keyword>
<evidence type="ECO:0000256" key="1">
    <source>
        <dbReference type="ARBA" id="ARBA00004141"/>
    </source>
</evidence>
<keyword evidence="3 5" id="KW-1133">Transmembrane helix</keyword>
<evidence type="ECO:0000256" key="4">
    <source>
        <dbReference type="ARBA" id="ARBA00023136"/>
    </source>
</evidence>
<gene>
    <name evidence="7" type="ORF">CK503_13710</name>
</gene>
<dbReference type="UniPathway" id="UPA00895"/>
<dbReference type="GO" id="GO:0016020">
    <property type="term" value="C:membrane"/>
    <property type="evidence" value="ECO:0007669"/>
    <property type="project" value="UniProtKB-SubCell"/>
</dbReference>
<accession>A0A2A2G6Q7</accession>
<sequence>MNKSYLSKAITVIRLLLGILFLISGIGKLISGSDARYLVELLATEFYWLIEYATAIVIATSIIELVLAVFLIWNKFLKWALSGTLAMLISFSSVLSYFYFQGMSVENCGCFGAFGFASGLEFTLLRNLILIALIIIAYLLSTSKPKISDKASI</sequence>
<dbReference type="Pfam" id="PF07291">
    <property type="entry name" value="MauE"/>
    <property type="match status" value="1"/>
</dbReference>
<dbReference type="GO" id="GO:0030416">
    <property type="term" value="P:methylamine metabolic process"/>
    <property type="evidence" value="ECO:0007669"/>
    <property type="project" value="InterPro"/>
</dbReference>
<evidence type="ECO:0000313" key="8">
    <source>
        <dbReference type="Proteomes" id="UP000218831"/>
    </source>
</evidence>
<comment type="caution">
    <text evidence="7">The sequence shown here is derived from an EMBL/GenBank/DDBJ whole genome shotgun (WGS) entry which is preliminary data.</text>
</comment>
<comment type="subcellular location">
    <subcellularLocation>
        <location evidence="1">Membrane</location>
        <topology evidence="1">Multi-pass membrane protein</topology>
    </subcellularLocation>
</comment>
<evidence type="ECO:0000256" key="5">
    <source>
        <dbReference type="SAM" id="Phobius"/>
    </source>
</evidence>
<reference evidence="7 8" key="1">
    <citation type="submission" date="2017-08" db="EMBL/GenBank/DDBJ databases">
        <title>Aliifodinibius alkalisoli sp. nov., isolated from saline alkaline soil.</title>
        <authorList>
            <person name="Liu D."/>
            <person name="Zhang G."/>
        </authorList>
    </citation>
    <scope>NUCLEOTIDE SEQUENCE [LARGE SCALE GENOMIC DNA]</scope>
    <source>
        <strain evidence="7 8">WN023</strain>
    </source>
</reference>
<dbReference type="Proteomes" id="UP000218831">
    <property type="component" value="Unassembled WGS sequence"/>
</dbReference>
<dbReference type="RefSeq" id="WP_095607398.1">
    <property type="nucleotide sequence ID" value="NZ_NSKE01000011.1"/>
</dbReference>
<proteinExistence type="predicted"/>
<keyword evidence="4 5" id="KW-0472">Membrane</keyword>
<dbReference type="AlphaFoldDB" id="A0A2A2G6Q7"/>
<keyword evidence="8" id="KW-1185">Reference proteome</keyword>
<dbReference type="InterPro" id="IPR009908">
    <property type="entry name" value="Methylamine_util_MauE"/>
</dbReference>
<name>A0A2A2G6Q7_9BACT</name>
<dbReference type="OrthoDB" id="1524781at2"/>
<evidence type="ECO:0000256" key="3">
    <source>
        <dbReference type="ARBA" id="ARBA00022989"/>
    </source>
</evidence>
<dbReference type="EMBL" id="NSKE01000011">
    <property type="protein sequence ID" value="PAU92978.1"/>
    <property type="molecule type" value="Genomic_DNA"/>
</dbReference>
<feature type="transmembrane region" description="Helical" evidence="5">
    <location>
        <begin position="79"/>
        <end position="100"/>
    </location>
</feature>
<protein>
    <recommendedName>
        <fullName evidence="6">Methylamine utilisation protein MauE domain-containing protein</fullName>
    </recommendedName>
</protein>
<evidence type="ECO:0000256" key="2">
    <source>
        <dbReference type="ARBA" id="ARBA00022692"/>
    </source>
</evidence>